<feature type="non-terminal residue" evidence="2">
    <location>
        <position position="103"/>
    </location>
</feature>
<dbReference type="Proteomes" id="UP001357485">
    <property type="component" value="Unassembled WGS sequence"/>
</dbReference>
<evidence type="ECO:0000313" key="2">
    <source>
        <dbReference type="EMBL" id="KAK5187822.1"/>
    </source>
</evidence>
<gene>
    <name evidence="2" type="ORF">LTR16_009499</name>
</gene>
<reference evidence="2 3" key="1">
    <citation type="submission" date="2023-08" db="EMBL/GenBank/DDBJ databases">
        <title>Black Yeasts Isolated from many extreme environments.</title>
        <authorList>
            <person name="Coleine C."/>
            <person name="Stajich J.E."/>
            <person name="Selbmann L."/>
        </authorList>
    </citation>
    <scope>NUCLEOTIDE SEQUENCE [LARGE SCALE GENOMIC DNA]</scope>
    <source>
        <strain evidence="2 3">CCFEE 536</strain>
    </source>
</reference>
<comment type="caution">
    <text evidence="2">The sequence shown here is derived from an EMBL/GenBank/DDBJ whole genome shotgun (WGS) entry which is preliminary data.</text>
</comment>
<name>A0ABR0LLG1_9PEZI</name>
<feature type="compositionally biased region" description="Basic residues" evidence="1">
    <location>
        <begin position="80"/>
        <end position="103"/>
    </location>
</feature>
<accession>A0ABR0LLG1</accession>
<sequence length="103" mass="11973">MASISPTSLYSEACQIKSHPFQSYKLEKLCASCQGIRDALLDQIDSDQTVRFDEWKWKVAYSSPNADQNDWEKWGEQVGGRKKKTASGRWSWRRPKRKSKMQS</sequence>
<feature type="region of interest" description="Disordered" evidence="1">
    <location>
        <begin position="65"/>
        <end position="103"/>
    </location>
</feature>
<protein>
    <submittedName>
        <fullName evidence="2">Uncharacterized protein</fullName>
    </submittedName>
</protein>
<dbReference type="EMBL" id="JAVRRA010018902">
    <property type="protein sequence ID" value="KAK5187822.1"/>
    <property type="molecule type" value="Genomic_DNA"/>
</dbReference>
<organism evidence="2 3">
    <name type="scientific">Cryomyces antarcticus</name>
    <dbReference type="NCBI Taxonomy" id="329879"/>
    <lineage>
        <taxon>Eukaryota</taxon>
        <taxon>Fungi</taxon>
        <taxon>Dikarya</taxon>
        <taxon>Ascomycota</taxon>
        <taxon>Pezizomycotina</taxon>
        <taxon>Dothideomycetes</taxon>
        <taxon>Dothideomycetes incertae sedis</taxon>
        <taxon>Cryomyces</taxon>
    </lineage>
</organism>
<evidence type="ECO:0000313" key="3">
    <source>
        <dbReference type="Proteomes" id="UP001357485"/>
    </source>
</evidence>
<keyword evidence="3" id="KW-1185">Reference proteome</keyword>
<evidence type="ECO:0000256" key="1">
    <source>
        <dbReference type="SAM" id="MobiDB-lite"/>
    </source>
</evidence>
<proteinExistence type="predicted"/>